<evidence type="ECO:0008006" key="6">
    <source>
        <dbReference type="Google" id="ProtNLM"/>
    </source>
</evidence>
<keyword evidence="5" id="KW-1185">Reference proteome</keyword>
<evidence type="ECO:0000259" key="2">
    <source>
        <dbReference type="Pfam" id="PF01498"/>
    </source>
</evidence>
<dbReference type="Gene3D" id="1.10.10.60">
    <property type="entry name" value="Homeodomain-like"/>
    <property type="match status" value="1"/>
</dbReference>
<evidence type="ECO:0000256" key="1">
    <source>
        <dbReference type="ARBA" id="ARBA00004123"/>
    </source>
</evidence>
<dbReference type="SUPFAM" id="SSF46689">
    <property type="entry name" value="Homeodomain-like"/>
    <property type="match status" value="1"/>
</dbReference>
<dbReference type="InterPro" id="IPR047655">
    <property type="entry name" value="Transpos_IS630-like"/>
</dbReference>
<comment type="caution">
    <text evidence="4">The sequence shown here is derived from an EMBL/GenBank/DDBJ whole genome shotgun (WGS) entry which is preliminary data.</text>
</comment>
<dbReference type="Gene3D" id="3.30.420.10">
    <property type="entry name" value="Ribonuclease H-like superfamily/Ribonuclease H"/>
    <property type="match status" value="1"/>
</dbReference>
<dbReference type="STRING" id="299467.A0A443RYN3"/>
<sequence length="351" mass="41259">MNSGEINETPRIRRPHLTLDEKCKIVSMHSAGRKVSEIAAELQRGKQTIRDILNRWSNEESILRKAGTGKKRKTSEEEDTQLTQFAINNPFATNEQIANAANLELSKQSVSRRLKDVKRKRYVAAKKPHLTGDEIEERFDYALNYSNWTNDECNQVVCMDESCVETTPKGSIRVTRLRNTRFDKENIDDSQHAGRLSIPIHAWISYHGLGTMTKIDGHLNSEKYMEILQTEIPKINDRFQHNNWYLVNDRSPIHTANTIKEYIRSLPVHDMNHPRKSPDLNPIENVFGELKRKIKKRIRSEGRIRRKEQLWNWMSDAWKEIAESNFVYHLYRTFPIRFYEVTNKHGHFSRF</sequence>
<dbReference type="GO" id="GO:0015074">
    <property type="term" value="P:DNA integration"/>
    <property type="evidence" value="ECO:0007669"/>
    <property type="project" value="InterPro"/>
</dbReference>
<dbReference type="Proteomes" id="UP000288716">
    <property type="component" value="Unassembled WGS sequence"/>
</dbReference>
<dbReference type="InterPro" id="IPR038717">
    <property type="entry name" value="Tc1-like_DDE_dom"/>
</dbReference>
<dbReference type="PANTHER" id="PTHR46564">
    <property type="entry name" value="TRANSPOSASE"/>
    <property type="match status" value="1"/>
</dbReference>
<dbReference type="InterPro" id="IPR036397">
    <property type="entry name" value="RNaseH_sf"/>
</dbReference>
<dbReference type="Pfam" id="PF13551">
    <property type="entry name" value="HTH_29"/>
    <property type="match status" value="1"/>
</dbReference>
<dbReference type="InterPro" id="IPR009057">
    <property type="entry name" value="Homeodomain-like_sf"/>
</dbReference>
<evidence type="ECO:0000313" key="5">
    <source>
        <dbReference type="Proteomes" id="UP000288716"/>
    </source>
</evidence>
<evidence type="ECO:0000313" key="4">
    <source>
        <dbReference type="EMBL" id="RWS20436.1"/>
    </source>
</evidence>
<dbReference type="Pfam" id="PF01498">
    <property type="entry name" value="HTH_Tnp_Tc3_2"/>
    <property type="match status" value="1"/>
</dbReference>
<dbReference type="OrthoDB" id="9996331at2759"/>
<feature type="domain" description="Tc1-like transposase DDE" evidence="3">
    <location>
        <begin position="155"/>
        <end position="298"/>
    </location>
</feature>
<proteinExistence type="predicted"/>
<comment type="subcellular location">
    <subcellularLocation>
        <location evidence="1">Nucleus</location>
    </subcellularLocation>
</comment>
<gene>
    <name evidence="4" type="ORF">B4U80_12078</name>
</gene>
<dbReference type="VEuPathDB" id="VectorBase:LDEU011604"/>
<protein>
    <recommendedName>
        <fullName evidence="6">Tc1-like transposase DDE domain-containing protein</fullName>
    </recommendedName>
</protein>
<reference evidence="4 5" key="1">
    <citation type="journal article" date="2018" name="Gigascience">
        <title>Genomes of trombidid mites reveal novel predicted allergens and laterally-transferred genes associated with secondary metabolism.</title>
        <authorList>
            <person name="Dong X."/>
            <person name="Chaisiri K."/>
            <person name="Xia D."/>
            <person name="Armstrong S.D."/>
            <person name="Fang Y."/>
            <person name="Donnelly M.J."/>
            <person name="Kadowaki T."/>
            <person name="McGarry J.W."/>
            <person name="Darby A.C."/>
            <person name="Makepeace B.L."/>
        </authorList>
    </citation>
    <scope>NUCLEOTIDE SEQUENCE [LARGE SCALE GENOMIC DNA]</scope>
    <source>
        <strain evidence="4">UoL-UT</strain>
    </source>
</reference>
<dbReference type="EMBL" id="NCKV01017579">
    <property type="protein sequence ID" value="RWS20436.1"/>
    <property type="molecule type" value="Genomic_DNA"/>
</dbReference>
<feature type="domain" description="Transposase Tc1-like" evidence="2">
    <location>
        <begin position="81"/>
        <end position="146"/>
    </location>
</feature>
<dbReference type="Pfam" id="PF13358">
    <property type="entry name" value="DDE_3"/>
    <property type="match status" value="1"/>
</dbReference>
<dbReference type="NCBIfam" id="NF033545">
    <property type="entry name" value="transpos_IS630"/>
    <property type="match status" value="1"/>
</dbReference>
<dbReference type="AlphaFoldDB" id="A0A443RYN3"/>
<accession>A0A443RYN3</accession>
<organism evidence="4 5">
    <name type="scientific">Leptotrombidium deliense</name>
    <dbReference type="NCBI Taxonomy" id="299467"/>
    <lineage>
        <taxon>Eukaryota</taxon>
        <taxon>Metazoa</taxon>
        <taxon>Ecdysozoa</taxon>
        <taxon>Arthropoda</taxon>
        <taxon>Chelicerata</taxon>
        <taxon>Arachnida</taxon>
        <taxon>Acari</taxon>
        <taxon>Acariformes</taxon>
        <taxon>Trombidiformes</taxon>
        <taxon>Prostigmata</taxon>
        <taxon>Anystina</taxon>
        <taxon>Parasitengona</taxon>
        <taxon>Trombiculoidea</taxon>
        <taxon>Trombiculidae</taxon>
        <taxon>Leptotrombidium</taxon>
    </lineage>
</organism>
<name>A0A443RYN3_9ACAR</name>
<dbReference type="PANTHER" id="PTHR46564:SF1">
    <property type="entry name" value="TRANSPOSASE"/>
    <property type="match status" value="1"/>
</dbReference>
<dbReference type="InterPro" id="IPR002492">
    <property type="entry name" value="Transposase_Tc1-like"/>
</dbReference>
<evidence type="ECO:0000259" key="3">
    <source>
        <dbReference type="Pfam" id="PF13358"/>
    </source>
</evidence>
<dbReference type="GO" id="GO:0003677">
    <property type="term" value="F:DNA binding"/>
    <property type="evidence" value="ECO:0007669"/>
    <property type="project" value="InterPro"/>
</dbReference>
<dbReference type="GO" id="GO:0006313">
    <property type="term" value="P:DNA transposition"/>
    <property type="evidence" value="ECO:0007669"/>
    <property type="project" value="InterPro"/>
</dbReference>
<dbReference type="GO" id="GO:0005634">
    <property type="term" value="C:nucleus"/>
    <property type="evidence" value="ECO:0007669"/>
    <property type="project" value="UniProtKB-SubCell"/>
</dbReference>